<reference evidence="2" key="1">
    <citation type="submission" date="2020-05" db="EMBL/GenBank/DDBJ databases">
        <authorList>
            <person name="Chiriac C."/>
            <person name="Salcher M."/>
            <person name="Ghai R."/>
            <person name="Kavagutti S V."/>
        </authorList>
    </citation>
    <scope>NUCLEOTIDE SEQUENCE</scope>
</reference>
<gene>
    <name evidence="2" type="ORF">UFOPK2582_01734</name>
</gene>
<accession>A0A6J6R5P2</accession>
<dbReference type="Pfam" id="PF13744">
    <property type="entry name" value="HTH_37"/>
    <property type="match status" value="1"/>
</dbReference>
<dbReference type="PROSITE" id="PS50943">
    <property type="entry name" value="HTH_CROC1"/>
    <property type="match status" value="1"/>
</dbReference>
<dbReference type="AlphaFoldDB" id="A0A6J6R5P2"/>
<dbReference type="InterPro" id="IPR001387">
    <property type="entry name" value="Cro/C1-type_HTH"/>
</dbReference>
<proteinExistence type="predicted"/>
<name>A0A6J6R5P2_9ZZZZ</name>
<organism evidence="2">
    <name type="scientific">freshwater metagenome</name>
    <dbReference type="NCBI Taxonomy" id="449393"/>
    <lineage>
        <taxon>unclassified sequences</taxon>
        <taxon>metagenomes</taxon>
        <taxon>ecological metagenomes</taxon>
    </lineage>
</organism>
<dbReference type="InterPro" id="IPR010982">
    <property type="entry name" value="Lambda_DNA-bd_dom_sf"/>
</dbReference>
<dbReference type="SMART" id="SM00530">
    <property type="entry name" value="HTH_XRE"/>
    <property type="match status" value="1"/>
</dbReference>
<feature type="domain" description="HTH cro/C1-type" evidence="1">
    <location>
        <begin position="61"/>
        <end position="91"/>
    </location>
</feature>
<sequence length="130" mass="14762">MTNRTIPVDTAQVAESTLTQDDWEQAEGAHERFKDLLEAKPRAKARFDLVLAEINERQATLRRLREARTLTQSTIAELLEMDQSEVSRLERRSDMLLSTLKRFVQANGGELHLVVQFPDSAAVELLIGDE</sequence>
<dbReference type="Gene3D" id="1.10.260.40">
    <property type="entry name" value="lambda repressor-like DNA-binding domains"/>
    <property type="match status" value="1"/>
</dbReference>
<evidence type="ECO:0000313" key="2">
    <source>
        <dbReference type="EMBL" id="CAB4717303.1"/>
    </source>
</evidence>
<dbReference type="SUPFAM" id="SSF47413">
    <property type="entry name" value="lambda repressor-like DNA-binding domains"/>
    <property type="match status" value="1"/>
</dbReference>
<dbReference type="EMBL" id="CAEZXS010000294">
    <property type="protein sequence ID" value="CAB4717303.1"/>
    <property type="molecule type" value="Genomic_DNA"/>
</dbReference>
<dbReference type="InterPro" id="IPR039554">
    <property type="entry name" value="HigA2-like_HTH"/>
</dbReference>
<dbReference type="GO" id="GO:0003677">
    <property type="term" value="F:DNA binding"/>
    <property type="evidence" value="ECO:0007669"/>
    <property type="project" value="InterPro"/>
</dbReference>
<protein>
    <submittedName>
        <fullName evidence="2">Unannotated protein</fullName>
    </submittedName>
</protein>
<dbReference type="CDD" id="cd00093">
    <property type="entry name" value="HTH_XRE"/>
    <property type="match status" value="1"/>
</dbReference>
<evidence type="ECO:0000259" key="1">
    <source>
        <dbReference type="PROSITE" id="PS50943"/>
    </source>
</evidence>